<dbReference type="Proteomes" id="UP000294901">
    <property type="component" value="Unassembled WGS sequence"/>
</dbReference>
<dbReference type="Gene3D" id="3.40.190.10">
    <property type="entry name" value="Periplasmic binding protein-like II"/>
    <property type="match status" value="2"/>
</dbReference>
<reference evidence="3 4" key="1">
    <citation type="submission" date="2019-03" db="EMBL/GenBank/DDBJ databases">
        <title>Sequencing the genomes of 1000 actinobacteria strains.</title>
        <authorList>
            <person name="Klenk H.-P."/>
        </authorList>
    </citation>
    <scope>NUCLEOTIDE SEQUENCE [LARGE SCALE GENOMIC DNA]</scope>
    <source>
        <strain evidence="3 4">DSM 43805</strain>
    </source>
</reference>
<dbReference type="PANTHER" id="PTHR31528">
    <property type="entry name" value="4-AMINO-5-HYDROXYMETHYL-2-METHYLPYRIMIDINE PHOSPHATE SYNTHASE THI11-RELATED"/>
    <property type="match status" value="1"/>
</dbReference>
<evidence type="ECO:0000256" key="1">
    <source>
        <dbReference type="SAM" id="SignalP"/>
    </source>
</evidence>
<dbReference type="PROSITE" id="PS51257">
    <property type="entry name" value="PROKAR_LIPOPROTEIN"/>
    <property type="match status" value="1"/>
</dbReference>
<feature type="chain" id="PRO_5020906811" evidence="1">
    <location>
        <begin position="23"/>
        <end position="340"/>
    </location>
</feature>
<evidence type="ECO:0000259" key="2">
    <source>
        <dbReference type="Pfam" id="PF09084"/>
    </source>
</evidence>
<dbReference type="InterPro" id="IPR015168">
    <property type="entry name" value="SsuA/THI5"/>
</dbReference>
<evidence type="ECO:0000313" key="4">
    <source>
        <dbReference type="Proteomes" id="UP000294901"/>
    </source>
</evidence>
<proteinExistence type="predicted"/>
<dbReference type="Pfam" id="PF09084">
    <property type="entry name" value="NMT1"/>
    <property type="match status" value="1"/>
</dbReference>
<dbReference type="SUPFAM" id="SSF53850">
    <property type="entry name" value="Periplasmic binding protein-like II"/>
    <property type="match status" value="1"/>
</dbReference>
<organism evidence="3 4">
    <name type="scientific">Paractinoplanes brasiliensis</name>
    <dbReference type="NCBI Taxonomy" id="52695"/>
    <lineage>
        <taxon>Bacteria</taxon>
        <taxon>Bacillati</taxon>
        <taxon>Actinomycetota</taxon>
        <taxon>Actinomycetes</taxon>
        <taxon>Micromonosporales</taxon>
        <taxon>Micromonosporaceae</taxon>
        <taxon>Paractinoplanes</taxon>
    </lineage>
</organism>
<gene>
    <name evidence="3" type="ORF">C8E87_0400</name>
</gene>
<accession>A0A4R6JLW1</accession>
<keyword evidence="4" id="KW-1185">Reference proteome</keyword>
<name>A0A4R6JLW1_9ACTN</name>
<dbReference type="RefSeq" id="WP_133871524.1">
    <property type="nucleotide sequence ID" value="NZ_BOMD01000071.1"/>
</dbReference>
<feature type="domain" description="SsuA/THI5-like" evidence="2">
    <location>
        <begin position="58"/>
        <end position="266"/>
    </location>
</feature>
<keyword evidence="1" id="KW-0732">Signal</keyword>
<dbReference type="AlphaFoldDB" id="A0A4R6JLW1"/>
<dbReference type="GO" id="GO:0009228">
    <property type="term" value="P:thiamine biosynthetic process"/>
    <property type="evidence" value="ECO:0007669"/>
    <property type="project" value="InterPro"/>
</dbReference>
<comment type="caution">
    <text evidence="3">The sequence shown here is derived from an EMBL/GenBank/DDBJ whole genome shotgun (WGS) entry which is preliminary data.</text>
</comment>
<dbReference type="EMBL" id="SNWR01000001">
    <property type="protein sequence ID" value="TDO36817.1"/>
    <property type="molecule type" value="Genomic_DNA"/>
</dbReference>
<dbReference type="InterPro" id="IPR027939">
    <property type="entry name" value="NMT1/THI5"/>
</dbReference>
<feature type="signal peptide" evidence="1">
    <location>
        <begin position="1"/>
        <end position="22"/>
    </location>
</feature>
<protein>
    <submittedName>
        <fullName evidence="3">NitT/TauT family transport system substrate-binding protein</fullName>
    </submittedName>
</protein>
<dbReference type="OrthoDB" id="174578at2"/>
<evidence type="ECO:0000313" key="3">
    <source>
        <dbReference type="EMBL" id="TDO36817.1"/>
    </source>
</evidence>
<dbReference type="PANTHER" id="PTHR31528:SF15">
    <property type="entry name" value="RIBOFLAVIN-BINDING PROTEIN RIBY"/>
    <property type="match status" value="1"/>
</dbReference>
<sequence>MYRGSRALAATLLAAVLVTASACSSSDDGSSGGGASGELKKITYVTAFGALGRDSFAWVAKEKGFFKDAGFDVDIQKGAGTTQNLSMIKSGQAQFAAMDFSGAEVVAGQGKFTDWRAVAAVHQRTLVAIMTTKDTGISKPADLVGKKVATGKGSVSELLFPAYAKLAGFDNKKVTIQPVQATALNQLMAKRQTDALSTFLLSKNALETVAKKDVVVLPYSDFLSDLFGNVIVAPSSLIASDKDQVKRFVDAAMKGLQYTLDHPEEAAQIMNKFEQASAVPAAVAEINAMKPYSSSVNGAALGHMDQDRVARSIAALQGNGVMPTGLTPDKVADFSFIPAS</sequence>